<dbReference type="SUPFAM" id="SSF53474">
    <property type="entry name" value="alpha/beta-Hydrolases"/>
    <property type="match status" value="1"/>
</dbReference>
<keyword evidence="1 4" id="KW-0378">Hydrolase</keyword>
<dbReference type="EMBL" id="JACHBR010000001">
    <property type="protein sequence ID" value="MBB5627122.1"/>
    <property type="molecule type" value="Genomic_DNA"/>
</dbReference>
<dbReference type="EC" id="3.5.1.9" evidence="4"/>
<name>A0A7W8Z4A1_9ACTN</name>
<dbReference type="Proteomes" id="UP000588112">
    <property type="component" value="Unassembled WGS sequence"/>
</dbReference>
<organism evidence="4 5">
    <name type="scientific">Sphaerisporangium krabiense</name>
    <dbReference type="NCBI Taxonomy" id="763782"/>
    <lineage>
        <taxon>Bacteria</taxon>
        <taxon>Bacillati</taxon>
        <taxon>Actinomycetota</taxon>
        <taxon>Actinomycetes</taxon>
        <taxon>Streptosporangiales</taxon>
        <taxon>Streptosporangiaceae</taxon>
        <taxon>Sphaerisporangium</taxon>
    </lineage>
</organism>
<dbReference type="Gene3D" id="3.40.50.1820">
    <property type="entry name" value="alpha/beta hydrolase"/>
    <property type="match status" value="1"/>
</dbReference>
<dbReference type="InterPro" id="IPR029058">
    <property type="entry name" value="AB_hydrolase_fold"/>
</dbReference>
<comment type="caution">
    <text evidence="4">The sequence shown here is derived from an EMBL/GenBank/DDBJ whole genome shotgun (WGS) entry which is preliminary data.</text>
</comment>
<evidence type="ECO:0000259" key="3">
    <source>
        <dbReference type="Pfam" id="PF07859"/>
    </source>
</evidence>
<feature type="compositionally biased region" description="Basic and acidic residues" evidence="2">
    <location>
        <begin position="12"/>
        <end position="21"/>
    </location>
</feature>
<feature type="domain" description="Alpha/beta hydrolase fold-3" evidence="3">
    <location>
        <begin position="75"/>
        <end position="258"/>
    </location>
</feature>
<evidence type="ECO:0000256" key="1">
    <source>
        <dbReference type="ARBA" id="ARBA00022801"/>
    </source>
</evidence>
<dbReference type="PANTHER" id="PTHR48081:SF33">
    <property type="entry name" value="KYNURENINE FORMAMIDASE"/>
    <property type="match status" value="1"/>
</dbReference>
<accession>A0A7W8Z4A1</accession>
<sequence>MNTGTDPLPDPGADRETRDRAYLPGATISPDPFLREYARLSAEARRVLPWREIAYGPGDHERAHFFPAAPGAPLLVFVHGGYWQELGPAESAFAARDVVARGAAFAALGYGLAPRHRLDEIVAQVRRGVGRLCRDAEALGVDGRRVVLAGHSAGAQLVAMCLSSRPEAARIRAAVLISGLYELEPLLHTSVGPAIRLDPEEAARNSPVRALRAGMPPLLAVRGGDEPTGFADQQDLLVAAARAAGVEIAEMVVPGRNHFDLPLGLGDPSDPLGREVLARLAAPPGTARRTTGRAGTAA</sequence>
<dbReference type="GO" id="GO:0004061">
    <property type="term" value="F:arylformamidase activity"/>
    <property type="evidence" value="ECO:0007669"/>
    <property type="project" value="UniProtKB-EC"/>
</dbReference>
<feature type="region of interest" description="Disordered" evidence="2">
    <location>
        <begin position="1"/>
        <end position="24"/>
    </location>
</feature>
<dbReference type="AlphaFoldDB" id="A0A7W8Z4A1"/>
<gene>
    <name evidence="4" type="ORF">BJ981_002821</name>
</gene>
<evidence type="ECO:0000256" key="2">
    <source>
        <dbReference type="SAM" id="MobiDB-lite"/>
    </source>
</evidence>
<dbReference type="RefSeq" id="WP_184611549.1">
    <property type="nucleotide sequence ID" value="NZ_BOOS01000047.1"/>
</dbReference>
<dbReference type="Pfam" id="PF07859">
    <property type="entry name" value="Abhydrolase_3"/>
    <property type="match status" value="1"/>
</dbReference>
<dbReference type="PANTHER" id="PTHR48081">
    <property type="entry name" value="AB HYDROLASE SUPERFAMILY PROTEIN C4A8.06C"/>
    <property type="match status" value="1"/>
</dbReference>
<dbReference type="InterPro" id="IPR013094">
    <property type="entry name" value="AB_hydrolase_3"/>
</dbReference>
<dbReference type="InterPro" id="IPR050300">
    <property type="entry name" value="GDXG_lipolytic_enzyme"/>
</dbReference>
<keyword evidence="5" id="KW-1185">Reference proteome</keyword>
<evidence type="ECO:0000313" key="5">
    <source>
        <dbReference type="Proteomes" id="UP000588112"/>
    </source>
</evidence>
<proteinExistence type="predicted"/>
<evidence type="ECO:0000313" key="4">
    <source>
        <dbReference type="EMBL" id="MBB5627122.1"/>
    </source>
</evidence>
<protein>
    <submittedName>
        <fullName evidence="4">Arylformamidase</fullName>
        <ecNumber evidence="4">3.5.1.9</ecNumber>
    </submittedName>
</protein>
<reference evidence="4 5" key="1">
    <citation type="submission" date="2020-08" db="EMBL/GenBank/DDBJ databases">
        <title>Sequencing the genomes of 1000 actinobacteria strains.</title>
        <authorList>
            <person name="Klenk H.-P."/>
        </authorList>
    </citation>
    <scope>NUCLEOTIDE SEQUENCE [LARGE SCALE GENOMIC DNA]</scope>
    <source>
        <strain evidence="4 5">DSM 45790</strain>
    </source>
</reference>